<keyword evidence="5" id="KW-0547">Nucleotide-binding</keyword>
<dbReference type="SMART" id="SM00382">
    <property type="entry name" value="AAA"/>
    <property type="match status" value="1"/>
</dbReference>
<dbReference type="CDD" id="cd19510">
    <property type="entry name" value="RecA-like_BCS1"/>
    <property type="match status" value="1"/>
</dbReference>
<dbReference type="Proteomes" id="UP001428341">
    <property type="component" value="Unassembled WGS sequence"/>
</dbReference>
<feature type="chain" id="PRO_5042882855" description="EF-hand domain-containing protein" evidence="9">
    <location>
        <begin position="23"/>
        <end position="668"/>
    </location>
</feature>
<dbReference type="InterPro" id="IPR011992">
    <property type="entry name" value="EF-hand-dom_pair"/>
</dbReference>
<dbReference type="Pfam" id="PF25568">
    <property type="entry name" value="AAA_lid_At3g28540"/>
    <property type="match status" value="1"/>
</dbReference>
<dbReference type="PROSITE" id="PS50222">
    <property type="entry name" value="EF_HAND_2"/>
    <property type="match status" value="2"/>
</dbReference>
<dbReference type="Pfam" id="PF13499">
    <property type="entry name" value="EF-hand_7"/>
    <property type="match status" value="1"/>
</dbReference>
<evidence type="ECO:0000256" key="1">
    <source>
        <dbReference type="ARBA" id="ARBA00001946"/>
    </source>
</evidence>
<dbReference type="InterPro" id="IPR050747">
    <property type="entry name" value="Mitochondrial_chaperone_BCS1"/>
</dbReference>
<organism evidence="11 12">
    <name type="scientific">Citrus x changshan-huyou</name>
    <dbReference type="NCBI Taxonomy" id="2935761"/>
    <lineage>
        <taxon>Eukaryota</taxon>
        <taxon>Viridiplantae</taxon>
        <taxon>Streptophyta</taxon>
        <taxon>Embryophyta</taxon>
        <taxon>Tracheophyta</taxon>
        <taxon>Spermatophyta</taxon>
        <taxon>Magnoliopsida</taxon>
        <taxon>eudicotyledons</taxon>
        <taxon>Gunneridae</taxon>
        <taxon>Pentapetalae</taxon>
        <taxon>rosids</taxon>
        <taxon>malvids</taxon>
        <taxon>Sapindales</taxon>
        <taxon>Rutaceae</taxon>
        <taxon>Aurantioideae</taxon>
        <taxon>Citrus</taxon>
    </lineage>
</organism>
<protein>
    <recommendedName>
        <fullName evidence="10">EF-hand domain-containing protein</fullName>
    </recommendedName>
</protein>
<accession>A0AAP0M2F8</accession>
<evidence type="ECO:0000259" key="10">
    <source>
        <dbReference type="PROSITE" id="PS50222"/>
    </source>
</evidence>
<dbReference type="InterPro" id="IPR058017">
    <property type="entry name" value="At3g28540-like_C"/>
</dbReference>
<evidence type="ECO:0000256" key="7">
    <source>
        <dbReference type="ARBA" id="ARBA00049360"/>
    </source>
</evidence>
<dbReference type="GO" id="GO:0005509">
    <property type="term" value="F:calcium ion binding"/>
    <property type="evidence" value="ECO:0007669"/>
    <property type="project" value="InterPro"/>
</dbReference>
<feature type="region of interest" description="Disordered" evidence="8">
    <location>
        <begin position="486"/>
        <end position="509"/>
    </location>
</feature>
<feature type="domain" description="EF-hand" evidence="10">
    <location>
        <begin position="595"/>
        <end position="630"/>
    </location>
</feature>
<keyword evidence="4" id="KW-0106">Calcium</keyword>
<keyword evidence="6" id="KW-0460">Magnesium</keyword>
<comment type="catalytic activity">
    <reaction evidence="7">
        <text>ATP + H2O = ADP + phosphate + H(+)</text>
        <dbReference type="Rhea" id="RHEA:13065"/>
        <dbReference type="ChEBI" id="CHEBI:15377"/>
        <dbReference type="ChEBI" id="CHEBI:15378"/>
        <dbReference type="ChEBI" id="CHEBI:30616"/>
        <dbReference type="ChEBI" id="CHEBI:43474"/>
        <dbReference type="ChEBI" id="CHEBI:456216"/>
    </reaction>
</comment>
<evidence type="ECO:0000313" key="11">
    <source>
        <dbReference type="EMBL" id="KAK9189354.1"/>
    </source>
</evidence>
<dbReference type="SUPFAM" id="SSF52540">
    <property type="entry name" value="P-loop containing nucleoside triphosphate hydrolases"/>
    <property type="match status" value="1"/>
</dbReference>
<comment type="cofactor">
    <cofactor evidence="1">
        <name>Mg(2+)</name>
        <dbReference type="ChEBI" id="CHEBI:18420"/>
    </cofactor>
</comment>
<keyword evidence="9" id="KW-0732">Signal</keyword>
<evidence type="ECO:0000256" key="3">
    <source>
        <dbReference type="ARBA" id="ARBA00022801"/>
    </source>
</evidence>
<evidence type="ECO:0000256" key="8">
    <source>
        <dbReference type="SAM" id="MobiDB-lite"/>
    </source>
</evidence>
<evidence type="ECO:0000256" key="4">
    <source>
        <dbReference type="ARBA" id="ARBA00022837"/>
    </source>
</evidence>
<dbReference type="CDD" id="cd00051">
    <property type="entry name" value="EFh"/>
    <property type="match status" value="1"/>
</dbReference>
<comment type="similarity">
    <text evidence="2">Belongs to the AAA ATPase family. BCS1 subfamily.</text>
</comment>
<dbReference type="AlphaFoldDB" id="A0AAP0M2F8"/>
<dbReference type="Gene3D" id="3.40.50.300">
    <property type="entry name" value="P-loop containing nucleotide triphosphate hydrolases"/>
    <property type="match status" value="1"/>
</dbReference>
<dbReference type="InterPro" id="IPR018247">
    <property type="entry name" value="EF_Hand_1_Ca_BS"/>
</dbReference>
<gene>
    <name evidence="11" type="ORF">WN944_020761</name>
</gene>
<evidence type="ECO:0000256" key="6">
    <source>
        <dbReference type="ARBA" id="ARBA00022842"/>
    </source>
</evidence>
<dbReference type="GO" id="GO:0006950">
    <property type="term" value="P:response to stress"/>
    <property type="evidence" value="ECO:0007669"/>
    <property type="project" value="UniProtKB-ARBA"/>
</dbReference>
<dbReference type="InterPro" id="IPR002048">
    <property type="entry name" value="EF_hand_dom"/>
</dbReference>
<dbReference type="EMBL" id="JBCGBO010000007">
    <property type="protein sequence ID" value="KAK9189354.1"/>
    <property type="molecule type" value="Genomic_DNA"/>
</dbReference>
<proteinExistence type="inferred from homology"/>
<dbReference type="PANTHER" id="PTHR23070">
    <property type="entry name" value="BCS1 AAA-TYPE ATPASE"/>
    <property type="match status" value="1"/>
</dbReference>
<dbReference type="GO" id="GO:0005524">
    <property type="term" value="F:ATP binding"/>
    <property type="evidence" value="ECO:0007669"/>
    <property type="project" value="UniProtKB-KW"/>
</dbReference>
<feature type="region of interest" description="Disordered" evidence="8">
    <location>
        <begin position="303"/>
        <end position="336"/>
    </location>
</feature>
<evidence type="ECO:0000313" key="12">
    <source>
        <dbReference type="Proteomes" id="UP001428341"/>
    </source>
</evidence>
<dbReference type="GO" id="GO:0016887">
    <property type="term" value="F:ATP hydrolysis activity"/>
    <property type="evidence" value="ECO:0007669"/>
    <property type="project" value="InterPro"/>
</dbReference>
<keyword evidence="5" id="KW-0067">ATP-binding</keyword>
<evidence type="ECO:0000256" key="5">
    <source>
        <dbReference type="ARBA" id="ARBA00022840"/>
    </source>
</evidence>
<name>A0AAP0M2F8_9ROSI</name>
<evidence type="ECO:0000256" key="2">
    <source>
        <dbReference type="ARBA" id="ARBA00007448"/>
    </source>
</evidence>
<feature type="domain" description="EF-hand" evidence="10">
    <location>
        <begin position="546"/>
        <end position="581"/>
    </location>
</feature>
<reference evidence="11 12" key="1">
    <citation type="submission" date="2024-05" db="EMBL/GenBank/DDBJ databases">
        <title>Haplotype-resolved chromosome-level genome assembly of Huyou (Citrus changshanensis).</title>
        <authorList>
            <person name="Miao C."/>
            <person name="Chen W."/>
            <person name="Wu Y."/>
            <person name="Wang L."/>
            <person name="Zhao S."/>
            <person name="Grierson D."/>
            <person name="Xu C."/>
            <person name="Chen K."/>
        </authorList>
    </citation>
    <scope>NUCLEOTIDE SEQUENCE [LARGE SCALE GENOMIC DNA]</scope>
    <source>
        <strain evidence="11">01-14</strain>
        <tissue evidence="11">Leaf</tissue>
    </source>
</reference>
<dbReference type="Gene3D" id="1.10.238.10">
    <property type="entry name" value="EF-hand"/>
    <property type="match status" value="1"/>
</dbReference>
<comment type="caution">
    <text evidence="11">The sequence shown here is derived from an EMBL/GenBank/DDBJ whole genome shotgun (WGS) entry which is preliminary data.</text>
</comment>
<dbReference type="InterPro" id="IPR003593">
    <property type="entry name" value="AAA+_ATPase"/>
</dbReference>
<dbReference type="Gene3D" id="6.10.280.40">
    <property type="match status" value="1"/>
</dbReference>
<keyword evidence="3" id="KW-0378">Hydrolase</keyword>
<dbReference type="PROSITE" id="PS00018">
    <property type="entry name" value="EF_HAND_1"/>
    <property type="match status" value="2"/>
</dbReference>
<sequence length="668" mass="74660">MEILSQMWSLLGLLTVLQNVLPSQLLSLLHSFYESLQDLFSLYSYFEIPEFNGYCGVDVNDLYRHVNLYLNSVNPAGSSTCRRLTLSRSRSSNRISFTVAPNHTVHDSFSGHSLSWTHHVDTVQDSVEEKRSFTLKLPKRHRQTLLSAYLDHVTSRAEEFERVSRERRLFTNNGHGSYDSGWVSVPFRHPSTFETLALEPQLKKQITEDLTAFANGKEFYHRVGRAWKRGYLLYGPPGSGKSSLIAAMANYLCYDVYDLELTKVTDNSELRALLLQTTNRSIIVIEDIDCSVDLTADRMLKSSNTSTTAKTKRSSSIKEMGSRIASSTCGNNNNNNGEESGRVTLSGLLNFTDGLWSCCSEEKIIVFTTNHRDSVDPALIRCGRMDVHVSLGTCGPHAFKVLAKNYLGIESHHALFDVVESCIRAGGALTPAQIGEVLLRNRGNVDLAMKEVVSAMQAKILSGREVMECDELVITRSPESVVVVGSPENWDSSPGGKYGNGNKVTKQREEREEIRKKVLRFKEKKKMGVVIIDGSTVRDFVNEEEQFKKSVEEIFAALDLNNDGVLSRSELRKAFESMRLIETHFGVDVATPPEQLTKLYDSIFEKFDLDSSGSIDLHEFSAEMKKIMLAIADGLGSCPIQMALEDDDQNFLKKAADLEASKLSHPSS</sequence>
<dbReference type="InterPro" id="IPR027417">
    <property type="entry name" value="P-loop_NTPase"/>
</dbReference>
<evidence type="ECO:0000256" key="9">
    <source>
        <dbReference type="SAM" id="SignalP"/>
    </source>
</evidence>
<dbReference type="SMART" id="SM00054">
    <property type="entry name" value="EFh"/>
    <property type="match status" value="2"/>
</dbReference>
<dbReference type="Pfam" id="PF00004">
    <property type="entry name" value="AAA"/>
    <property type="match status" value="2"/>
</dbReference>
<dbReference type="Pfam" id="PF14363">
    <property type="entry name" value="AAA_assoc"/>
    <property type="match status" value="1"/>
</dbReference>
<feature type="signal peptide" evidence="9">
    <location>
        <begin position="1"/>
        <end position="22"/>
    </location>
</feature>
<keyword evidence="12" id="KW-1185">Reference proteome</keyword>
<dbReference type="InterPro" id="IPR003959">
    <property type="entry name" value="ATPase_AAA_core"/>
</dbReference>
<dbReference type="SUPFAM" id="SSF47473">
    <property type="entry name" value="EF-hand"/>
    <property type="match status" value="1"/>
</dbReference>
<dbReference type="InterPro" id="IPR025753">
    <property type="entry name" value="AAA_N_dom"/>
</dbReference>